<dbReference type="Proteomes" id="UP001500962">
    <property type="component" value="Unassembled WGS sequence"/>
</dbReference>
<reference evidence="2" key="2">
    <citation type="submission" date="2022-04" db="EMBL/GenBank/DDBJ databases">
        <title>Sequencing and genomic assembly of Halococcus dombrowskii.</title>
        <authorList>
            <person name="Lim S.W."/>
            <person name="MacLea K.S."/>
        </authorList>
    </citation>
    <scope>NUCLEOTIDE SEQUENCE</scope>
    <source>
        <strain evidence="2">H4</strain>
    </source>
</reference>
<proteinExistence type="predicted"/>
<dbReference type="Proteomes" id="UP000830542">
    <property type="component" value="Chromosome"/>
</dbReference>
<evidence type="ECO:0000313" key="3">
    <source>
        <dbReference type="Proteomes" id="UP000830542"/>
    </source>
</evidence>
<dbReference type="EMBL" id="BAAADN010000018">
    <property type="protein sequence ID" value="GAA0456226.1"/>
    <property type="molecule type" value="Genomic_DNA"/>
</dbReference>
<evidence type="ECO:0000313" key="2">
    <source>
        <dbReference type="EMBL" id="UOO95049.1"/>
    </source>
</evidence>
<organism evidence="1 4">
    <name type="scientific">Halococcus dombrowskii</name>
    <dbReference type="NCBI Taxonomy" id="179637"/>
    <lineage>
        <taxon>Archaea</taxon>
        <taxon>Methanobacteriati</taxon>
        <taxon>Methanobacteriota</taxon>
        <taxon>Stenosarchaea group</taxon>
        <taxon>Halobacteria</taxon>
        <taxon>Halobacteriales</taxon>
        <taxon>Halococcaceae</taxon>
        <taxon>Halococcus</taxon>
    </lineage>
</organism>
<dbReference type="AlphaFoldDB" id="A0AAV3SDF1"/>
<gene>
    <name evidence="1" type="ORF">GCM10008985_10230</name>
    <name evidence="2" type="ORF">MUK72_13905</name>
</gene>
<accession>A0AAV3SDF1</accession>
<dbReference type="EMBL" id="CP095005">
    <property type="protein sequence ID" value="UOO95049.1"/>
    <property type="molecule type" value="Genomic_DNA"/>
</dbReference>
<dbReference type="KEGG" id="hdo:MUK72_13905"/>
<evidence type="ECO:0000313" key="4">
    <source>
        <dbReference type="Proteomes" id="UP001500962"/>
    </source>
</evidence>
<keyword evidence="3" id="KW-1185">Reference proteome</keyword>
<protein>
    <submittedName>
        <fullName evidence="1">Uncharacterized protein</fullName>
    </submittedName>
</protein>
<reference evidence="1" key="1">
    <citation type="journal article" date="2014" name="Int. J. Syst. Evol. Microbiol.">
        <title>Complete genome sequence of Corynebacterium casei LMG S-19264T (=DSM 44701T), isolated from a smear-ripened cheese.</title>
        <authorList>
            <consortium name="US DOE Joint Genome Institute (JGI-PGF)"/>
            <person name="Walter F."/>
            <person name="Albersmeier A."/>
            <person name="Kalinowski J."/>
            <person name="Ruckert C."/>
        </authorList>
    </citation>
    <scope>NUCLEOTIDE SEQUENCE</scope>
    <source>
        <strain evidence="1">JCM 12289</strain>
    </source>
</reference>
<reference evidence="1" key="3">
    <citation type="submission" date="2023-12" db="EMBL/GenBank/DDBJ databases">
        <authorList>
            <person name="Sun Q."/>
            <person name="Inoue M."/>
        </authorList>
    </citation>
    <scope>NUCLEOTIDE SEQUENCE</scope>
    <source>
        <strain evidence="1">JCM 12289</strain>
    </source>
</reference>
<sequence length="77" mass="8138">MSDAGGPYLFDVGVIALAHTEAPVRDAALSYVRDAIAGDIEAVVPYPALFGAHTVLTTYYGRSNAAAARLLRNFIRG</sequence>
<name>A0AAV3SDF1_HALDO</name>
<evidence type="ECO:0000313" key="1">
    <source>
        <dbReference type="EMBL" id="GAA0456226.1"/>
    </source>
</evidence>